<dbReference type="SUPFAM" id="SSF53850">
    <property type="entry name" value="Periplasmic binding protein-like II"/>
    <property type="match status" value="1"/>
</dbReference>
<dbReference type="HOGENOM" id="CLU_031285_5_0_5"/>
<evidence type="ECO:0000256" key="2">
    <source>
        <dbReference type="ARBA" id="ARBA00008520"/>
    </source>
</evidence>
<dbReference type="GO" id="GO:0042597">
    <property type="term" value="C:periplasmic space"/>
    <property type="evidence" value="ECO:0007669"/>
    <property type="project" value="UniProtKB-SubCell"/>
</dbReference>
<feature type="chain" id="PRO_5003467723" evidence="4">
    <location>
        <begin position="21"/>
        <end position="423"/>
    </location>
</feature>
<dbReference type="Gene3D" id="3.40.190.10">
    <property type="entry name" value="Periplasmic binding protein-like II"/>
    <property type="match status" value="2"/>
</dbReference>
<dbReference type="eggNOG" id="COG1653">
    <property type="taxonomic scope" value="Bacteria"/>
</dbReference>
<evidence type="ECO:0000256" key="1">
    <source>
        <dbReference type="ARBA" id="ARBA00004418"/>
    </source>
</evidence>
<keyword evidence="4" id="KW-0732">Signal</keyword>
<comment type="similarity">
    <text evidence="2">Belongs to the bacterial solute-binding protein 1 family.</text>
</comment>
<dbReference type="AlphaFoldDB" id="G4RFK5"/>
<accession>G4RFK5</accession>
<dbReference type="Proteomes" id="UP000008850">
    <property type="component" value="Chromosome"/>
</dbReference>
<dbReference type="RefSeq" id="WP_014132154.1">
    <property type="nucleotide sequence ID" value="NC_016078.1"/>
</dbReference>
<sequence length="423" mass="45034">MKRTVTLVLASGLMATTALSAAQSADLRVSWWGGDARHAATQEALQICGEKHGHNISPEFTGFDGHLERLTTQLAGGTEPDLMQVNWPWLPLFSPDGTGLADLNDYADIIDLSQWSDSLLATGTRNGHLNGLPVSITGRVLFANTETFAEAGIDVPDSWDGMTEAAATFKSELGDNYYPFDAATYNAMLITALYASQKTGVGFIDPVSNEIAWDVATLAEAIEFYQGLVDNGVVKSWETIAGMGNPNLQERGDWAAGEVASSYEWNSTYSQISGPFEGESPLAPFPAPRIEGAVNDGIFRKPSMTFAISANSDNPEAAAQILNCLMVEEDGVIPMGTQRAIPASQAAVDILEAEGLLASADLEANRLVLAADAPEPSPYFEDPGVRSAYEGVLEEFAYGLLSAEEAAQAIIDGTNDALARATR</sequence>
<evidence type="ECO:0000313" key="5">
    <source>
        <dbReference type="EMBL" id="AEQ53007.1"/>
    </source>
</evidence>
<dbReference type="PANTHER" id="PTHR43649">
    <property type="entry name" value="ARABINOSE-BINDING PROTEIN-RELATED"/>
    <property type="match status" value="1"/>
</dbReference>
<dbReference type="EMBL" id="CP003075">
    <property type="protein sequence ID" value="AEQ53007.1"/>
    <property type="molecule type" value="Genomic_DNA"/>
</dbReference>
<dbReference type="InterPro" id="IPR050490">
    <property type="entry name" value="Bact_solute-bd_prot1"/>
</dbReference>
<dbReference type="STRING" id="1082931.KKY_3014"/>
<evidence type="ECO:0000313" key="6">
    <source>
        <dbReference type="Proteomes" id="UP000008850"/>
    </source>
</evidence>
<keyword evidence="6" id="KW-1185">Reference proteome</keyword>
<feature type="signal peptide" evidence="4">
    <location>
        <begin position="1"/>
        <end position="20"/>
    </location>
</feature>
<name>G4RFK5_PELHB</name>
<evidence type="ECO:0000256" key="3">
    <source>
        <dbReference type="ARBA" id="ARBA00022764"/>
    </source>
</evidence>
<proteinExistence type="inferred from homology"/>
<dbReference type="PANTHER" id="PTHR43649:SF11">
    <property type="entry name" value="ABC TRANSPORTER SUBSTRATE-BINDING PROTEIN YESO-RELATED"/>
    <property type="match status" value="1"/>
</dbReference>
<dbReference type="KEGG" id="phl:KKY_3014"/>
<dbReference type="InterPro" id="IPR006059">
    <property type="entry name" value="SBP"/>
</dbReference>
<organism evidence="5 6">
    <name type="scientific">Pelagibacterium halotolerans (strain DSM 22347 / JCM 15775 / CGMCC 1.7692 / B2)</name>
    <dbReference type="NCBI Taxonomy" id="1082931"/>
    <lineage>
        <taxon>Bacteria</taxon>
        <taxon>Pseudomonadati</taxon>
        <taxon>Pseudomonadota</taxon>
        <taxon>Alphaproteobacteria</taxon>
        <taxon>Hyphomicrobiales</taxon>
        <taxon>Devosiaceae</taxon>
        <taxon>Pelagibacterium</taxon>
    </lineage>
</organism>
<dbReference type="Pfam" id="PF01547">
    <property type="entry name" value="SBP_bac_1"/>
    <property type="match status" value="1"/>
</dbReference>
<reference evidence="5 6" key="1">
    <citation type="journal article" date="2012" name="J. Bacteriol.">
        <title>Complete genome sequence of Pelagibacterium halotolerans B2T.</title>
        <authorList>
            <person name="Huo Y.Y."/>
            <person name="Cheng H."/>
            <person name="Han X.F."/>
            <person name="Jiang X.W."/>
            <person name="Sun C."/>
            <person name="Zhang X.Q."/>
            <person name="Zhu X.F."/>
            <person name="Liu Y.F."/>
            <person name="Li P.F."/>
            <person name="Ni P.X."/>
            <person name="Wu M."/>
        </authorList>
    </citation>
    <scope>NUCLEOTIDE SEQUENCE [LARGE SCALE GENOMIC DNA]</scope>
    <source>
        <strain evidence="6">DSM 22347 / JCM 15775 / CGMCC 1.7692 / B2</strain>
    </source>
</reference>
<protein>
    <submittedName>
        <fullName evidence="5">Putative sugar-binding protein</fullName>
    </submittedName>
</protein>
<keyword evidence="3" id="KW-0574">Periplasm</keyword>
<evidence type="ECO:0000256" key="4">
    <source>
        <dbReference type="SAM" id="SignalP"/>
    </source>
</evidence>
<gene>
    <name evidence="5" type="ordered locus">KKY_3014</name>
</gene>
<comment type="subcellular location">
    <subcellularLocation>
        <location evidence="1">Periplasm</location>
    </subcellularLocation>
</comment>